<feature type="compositionally biased region" description="Polar residues" evidence="2">
    <location>
        <begin position="215"/>
        <end position="233"/>
    </location>
</feature>
<evidence type="ECO:0000256" key="1">
    <source>
        <dbReference type="SAM" id="Coils"/>
    </source>
</evidence>
<evidence type="ECO:0000256" key="2">
    <source>
        <dbReference type="SAM" id="MobiDB-lite"/>
    </source>
</evidence>
<accession>A0A8S4DK38</accession>
<protein>
    <submittedName>
        <fullName evidence="3">(diamondback moth) hypothetical protein</fullName>
    </submittedName>
</protein>
<proteinExistence type="predicted"/>
<feature type="coiled-coil region" evidence="1">
    <location>
        <begin position="311"/>
        <end position="338"/>
    </location>
</feature>
<organism evidence="3 4">
    <name type="scientific">Plutella xylostella</name>
    <name type="common">Diamondback moth</name>
    <name type="synonym">Plutella maculipennis</name>
    <dbReference type="NCBI Taxonomy" id="51655"/>
    <lineage>
        <taxon>Eukaryota</taxon>
        <taxon>Metazoa</taxon>
        <taxon>Ecdysozoa</taxon>
        <taxon>Arthropoda</taxon>
        <taxon>Hexapoda</taxon>
        <taxon>Insecta</taxon>
        <taxon>Pterygota</taxon>
        <taxon>Neoptera</taxon>
        <taxon>Endopterygota</taxon>
        <taxon>Lepidoptera</taxon>
        <taxon>Glossata</taxon>
        <taxon>Ditrysia</taxon>
        <taxon>Yponomeutoidea</taxon>
        <taxon>Plutellidae</taxon>
        <taxon>Plutella</taxon>
    </lineage>
</organism>
<keyword evidence="1" id="KW-0175">Coiled coil</keyword>
<dbReference type="Proteomes" id="UP000653454">
    <property type="component" value="Unassembled WGS sequence"/>
</dbReference>
<keyword evidence="4" id="KW-1185">Reference proteome</keyword>
<feature type="region of interest" description="Disordered" evidence="2">
    <location>
        <begin position="101"/>
        <end position="138"/>
    </location>
</feature>
<gene>
    <name evidence="3" type="ORF">PLXY2_LOCUS2495</name>
</gene>
<evidence type="ECO:0000313" key="4">
    <source>
        <dbReference type="Proteomes" id="UP000653454"/>
    </source>
</evidence>
<dbReference type="AlphaFoldDB" id="A0A8S4DK38"/>
<sequence>MFTNTEKEITPVMDMDAQSQDLYTKSPEAVRKCTNEEAFNTSWNIEHLNCSNDKLNCTPPSLKIMIDSSSPDKIENSTQTVPYSSHEPLQEVNLNKLELSFDKDDQQNSVTTDNPEKSFGSKRCRRDSQEDPNDLNPLKRTKCDKLAVQYDEEIEIEEPDLIDEISTASNNLSSCSEVSFKSVSSNSSLKGKKRRRKSDSNLFRDVLLRSKRSNHSNYSKQTSSRQDLNNTPGGTPRKDRGGRRISKSKSWRLIDLCTWIGMKGYESITALYTDGKGEEAKTIEKPKQENDSVNKDVQLMKKTLEDVVDRQDRLMRENEEMAMNMKKMMQKIEELENKLK</sequence>
<reference evidence="3" key="1">
    <citation type="submission" date="2020-11" db="EMBL/GenBank/DDBJ databases">
        <authorList>
            <person name="Whiteford S."/>
        </authorList>
    </citation>
    <scope>NUCLEOTIDE SEQUENCE</scope>
</reference>
<feature type="region of interest" description="Disordered" evidence="2">
    <location>
        <begin position="186"/>
        <end position="246"/>
    </location>
</feature>
<comment type="caution">
    <text evidence="3">The sequence shown here is derived from an EMBL/GenBank/DDBJ whole genome shotgun (WGS) entry which is preliminary data.</text>
</comment>
<evidence type="ECO:0000313" key="3">
    <source>
        <dbReference type="EMBL" id="CAG9100959.1"/>
    </source>
</evidence>
<name>A0A8S4DK38_PLUXY</name>
<dbReference type="EMBL" id="CAJHNJ030000006">
    <property type="protein sequence ID" value="CAG9100959.1"/>
    <property type="molecule type" value="Genomic_DNA"/>
</dbReference>